<feature type="domain" description="Phospholipase/carboxylesterase/thioesterase" evidence="3">
    <location>
        <begin position="314"/>
        <end position="520"/>
    </location>
</feature>
<dbReference type="Pfam" id="PF14520">
    <property type="entry name" value="HHH_5"/>
    <property type="match status" value="1"/>
</dbReference>
<evidence type="ECO:0000256" key="2">
    <source>
        <dbReference type="SAM" id="Phobius"/>
    </source>
</evidence>
<dbReference type="Pfam" id="PF02230">
    <property type="entry name" value="Abhydrolase_2"/>
    <property type="match status" value="1"/>
</dbReference>
<dbReference type="PANTHER" id="PTHR46234">
    <property type="entry name" value="ALPHA/BETA-HYDROLASES SUPERFAMILY PROTEIN"/>
    <property type="match status" value="1"/>
</dbReference>
<dbReference type="InterPro" id="IPR003140">
    <property type="entry name" value="PLipase/COase/thioEstase"/>
</dbReference>
<protein>
    <recommendedName>
        <fullName evidence="3">Phospholipase/carboxylesterase/thioesterase domain-containing protein</fullName>
    </recommendedName>
</protein>
<reference evidence="4" key="2">
    <citation type="submission" date="2018-05" db="EMBL/GenBank/DDBJ databases">
        <title>OmerRS3 (Oryza meridionalis Reference Sequence Version 3).</title>
        <authorList>
            <person name="Zhang J."/>
            <person name="Kudrna D."/>
            <person name="Lee S."/>
            <person name="Talag J."/>
            <person name="Welchert J."/>
            <person name="Wing R.A."/>
        </authorList>
    </citation>
    <scope>NUCLEOTIDE SEQUENCE [LARGE SCALE GENOMIC DNA]</scope>
    <source>
        <strain evidence="4">cv. OR44</strain>
    </source>
</reference>
<keyword evidence="2" id="KW-0472">Membrane</keyword>
<keyword evidence="2" id="KW-0812">Transmembrane</keyword>
<keyword evidence="5" id="KW-1185">Reference proteome</keyword>
<reference evidence="4" key="1">
    <citation type="submission" date="2015-04" db="UniProtKB">
        <authorList>
            <consortium name="EnsemblPlants"/>
        </authorList>
    </citation>
    <scope>IDENTIFICATION</scope>
</reference>
<dbReference type="GO" id="GO:0016787">
    <property type="term" value="F:hydrolase activity"/>
    <property type="evidence" value="ECO:0007669"/>
    <property type="project" value="InterPro"/>
</dbReference>
<dbReference type="Proteomes" id="UP000008021">
    <property type="component" value="Chromosome 5"/>
</dbReference>
<dbReference type="Gramene" id="OMERI05G23590.4">
    <property type="protein sequence ID" value="OMERI05G23590.4"/>
    <property type="gene ID" value="OMERI05G23590"/>
</dbReference>
<dbReference type="Gene3D" id="1.10.150.20">
    <property type="entry name" value="5' to 3' exonuclease, C-terminal subdomain"/>
    <property type="match status" value="1"/>
</dbReference>
<dbReference type="SUPFAM" id="SSF53474">
    <property type="entry name" value="alpha/beta-Hydrolases"/>
    <property type="match status" value="1"/>
</dbReference>
<evidence type="ECO:0000313" key="5">
    <source>
        <dbReference type="Proteomes" id="UP000008021"/>
    </source>
</evidence>
<feature type="compositionally biased region" description="Polar residues" evidence="1">
    <location>
        <begin position="1"/>
        <end position="10"/>
    </location>
</feature>
<evidence type="ECO:0000313" key="4">
    <source>
        <dbReference type="EnsemblPlants" id="OMERI05G23590.4"/>
    </source>
</evidence>
<feature type="region of interest" description="Disordered" evidence="1">
    <location>
        <begin position="1"/>
        <end position="25"/>
    </location>
</feature>
<keyword evidence="2" id="KW-1133">Transmembrane helix</keyword>
<dbReference type="AlphaFoldDB" id="A0A0E0DV24"/>
<accession>A0A0E0DV24</accession>
<dbReference type="EnsemblPlants" id="OMERI05G23590.4">
    <property type="protein sequence ID" value="OMERI05G23590.4"/>
    <property type="gene ID" value="OMERI05G23590"/>
</dbReference>
<evidence type="ECO:0000256" key="1">
    <source>
        <dbReference type="SAM" id="MobiDB-lite"/>
    </source>
</evidence>
<evidence type="ECO:0000259" key="3">
    <source>
        <dbReference type="Pfam" id="PF02230"/>
    </source>
</evidence>
<name>A0A0E0DV24_9ORYZ</name>
<organism evidence="4">
    <name type="scientific">Oryza meridionalis</name>
    <dbReference type="NCBI Taxonomy" id="40149"/>
    <lineage>
        <taxon>Eukaryota</taxon>
        <taxon>Viridiplantae</taxon>
        <taxon>Streptophyta</taxon>
        <taxon>Embryophyta</taxon>
        <taxon>Tracheophyta</taxon>
        <taxon>Spermatophyta</taxon>
        <taxon>Magnoliopsida</taxon>
        <taxon>Liliopsida</taxon>
        <taxon>Poales</taxon>
        <taxon>Poaceae</taxon>
        <taxon>BOP clade</taxon>
        <taxon>Oryzoideae</taxon>
        <taxon>Oryzeae</taxon>
        <taxon>Oryzinae</taxon>
        <taxon>Oryza</taxon>
    </lineage>
</organism>
<dbReference type="Gene3D" id="3.40.50.1820">
    <property type="entry name" value="alpha/beta hydrolase"/>
    <property type="match status" value="1"/>
</dbReference>
<feature type="transmembrane region" description="Helical" evidence="2">
    <location>
        <begin position="256"/>
        <end position="275"/>
    </location>
</feature>
<proteinExistence type="predicted"/>
<dbReference type="SUPFAM" id="SSF47781">
    <property type="entry name" value="RuvA domain 2-like"/>
    <property type="match status" value="1"/>
</dbReference>
<dbReference type="InterPro" id="IPR010994">
    <property type="entry name" value="RuvA_2-like"/>
</dbReference>
<sequence length="560" mass="61772">MERSTHSTGWTCLPPPPPEPAAPGRGVCAMSTSWRDKQQPSLINFIAAFLAANSYRLNFLSISPDFIFNNGELSVAYIFDTNWDCQNEGAVFSRVNMLKRQLKHLYVVVAVPTKEQNESFNRSYHKYGMKLGFPTFVPVTDPEMGFEKIVKIAHALGVCKQQDIISRLKNEREQAVQCTDSFLRVLTSIPGIDNHDANALGQAIGSIEAIAKASKKFILENTDLSMDKAETIAEGDCEPELWTESTGRTDCLRKPVHSFFILVVATLLRMIWLWWELIQAASAISNLLARNCNHKNSLCIGGRGGQRVEYGRTYVVRPKGRHQATIVWLHGLGDNGSSWSQLLDSLSLPNIKWICPTAATRPVTAFGGFPCTAWFDVEDTSVDGRDDIEGLDASAAHIANLLSSEPPDVKLGIGGFSMGAAASLYSAACYAHGKFASGIPYPITLSAVISLSGWLPCSRTLRGKMQSSHIAARRAASLPILLSHGRADEVVSYRNAERSSDTLRSSGFLYLHFKSYNGRQGSCLKVITAWRTVNHHDLKVVVSLSLNKRAYRQSFSLNRL</sequence>
<dbReference type="eggNOG" id="KOG2112">
    <property type="taxonomic scope" value="Eukaryota"/>
</dbReference>
<dbReference type="InterPro" id="IPR029058">
    <property type="entry name" value="AB_hydrolase_fold"/>
</dbReference>